<dbReference type="SUPFAM" id="SSF52467">
    <property type="entry name" value="DHS-like NAD/FAD-binding domain"/>
    <property type="match status" value="1"/>
</dbReference>
<evidence type="ECO:0000256" key="1">
    <source>
        <dbReference type="SAM" id="MobiDB-lite"/>
    </source>
</evidence>
<feature type="compositionally biased region" description="Low complexity" evidence="1">
    <location>
        <begin position="185"/>
        <end position="198"/>
    </location>
</feature>
<dbReference type="InterPro" id="IPR029035">
    <property type="entry name" value="DHS-like_NAD/FAD-binding_dom"/>
</dbReference>
<accession>X8CJA1</accession>
<dbReference type="Gene3D" id="3.40.50.1220">
    <property type="entry name" value="TPP-binding domain"/>
    <property type="match status" value="1"/>
</dbReference>
<evidence type="ECO:0000259" key="2">
    <source>
        <dbReference type="Pfam" id="PF00205"/>
    </source>
</evidence>
<organism evidence="3">
    <name type="scientific">Mycobacterium xenopi 4042</name>
    <dbReference type="NCBI Taxonomy" id="1299334"/>
    <lineage>
        <taxon>Bacteria</taxon>
        <taxon>Bacillati</taxon>
        <taxon>Actinomycetota</taxon>
        <taxon>Actinomycetes</taxon>
        <taxon>Mycobacteriales</taxon>
        <taxon>Mycobacteriaceae</taxon>
        <taxon>Mycobacterium</taxon>
    </lineage>
</organism>
<sequence>MKALAELMACPVIQTSGGTSYIPGLEDRTFPYGFSAAAVEAVTASDLCVALGTELGEPVHYGRTRHWAQNDPIRKWIYVEQDPTAIGVNRPVDVALVGDLRAVVPQLVDALGDSPAHRRPTWPAGSSRTPTSWLNWLRPHPAAKYPSIPRVSWSRQLKLFRPRAFWCATAVQRSSSSGPIRRPNRATSSGTRTSATSAPGCPMPSALRWPTAASDRSCCSPATRRSCSTSPN</sequence>
<dbReference type="EMBL" id="JAOB01000029">
    <property type="protein sequence ID" value="EUA56457.1"/>
    <property type="molecule type" value="Genomic_DNA"/>
</dbReference>
<proteinExistence type="predicted"/>
<reference evidence="3" key="1">
    <citation type="submission" date="2014-01" db="EMBL/GenBank/DDBJ databases">
        <authorList>
            <person name="Brown-Elliot B."/>
            <person name="Wallace R."/>
            <person name="Lenaerts A."/>
            <person name="Ordway D."/>
            <person name="DeGroote M.A."/>
            <person name="Parker T."/>
            <person name="Sizemore C."/>
            <person name="Tallon L.J."/>
            <person name="Sadzewicz L.K."/>
            <person name="Sengamalay N."/>
            <person name="Fraser C.M."/>
            <person name="Hine E."/>
            <person name="Shefchek K.A."/>
            <person name="Das S.P."/>
            <person name="Tettelin H."/>
        </authorList>
    </citation>
    <scope>NUCLEOTIDE SEQUENCE [LARGE SCALE GENOMIC DNA]</scope>
    <source>
        <strain evidence="3">4042</strain>
    </source>
</reference>
<dbReference type="GO" id="GO:0000287">
    <property type="term" value="F:magnesium ion binding"/>
    <property type="evidence" value="ECO:0007669"/>
    <property type="project" value="InterPro"/>
</dbReference>
<feature type="compositionally biased region" description="Polar residues" evidence="1">
    <location>
        <begin position="223"/>
        <end position="232"/>
    </location>
</feature>
<gene>
    <name evidence="3" type="ORF">I553_8505</name>
</gene>
<dbReference type="Pfam" id="PF00205">
    <property type="entry name" value="TPP_enzyme_M"/>
    <property type="match status" value="1"/>
</dbReference>
<dbReference type="InterPro" id="IPR012000">
    <property type="entry name" value="Thiamin_PyroP_enz_cen_dom"/>
</dbReference>
<feature type="region of interest" description="Disordered" evidence="1">
    <location>
        <begin position="175"/>
        <end position="232"/>
    </location>
</feature>
<feature type="domain" description="Thiamine pyrophosphate enzyme central" evidence="2">
    <location>
        <begin position="2"/>
        <end position="107"/>
    </location>
</feature>
<dbReference type="AlphaFoldDB" id="X8CJA1"/>
<comment type="caution">
    <text evidence="3">The sequence shown here is derived from an EMBL/GenBank/DDBJ whole genome shotgun (WGS) entry which is preliminary data.</text>
</comment>
<protein>
    <submittedName>
        <fullName evidence="3">Thiamine pyrophosphate enzyme, central domain protein</fullName>
    </submittedName>
</protein>
<dbReference type="GO" id="GO:0030976">
    <property type="term" value="F:thiamine pyrophosphate binding"/>
    <property type="evidence" value="ECO:0007669"/>
    <property type="project" value="InterPro"/>
</dbReference>
<dbReference type="PATRIC" id="fig|1299334.3.peg.2606"/>
<name>X8CJA1_MYCXE</name>
<evidence type="ECO:0000313" key="3">
    <source>
        <dbReference type="EMBL" id="EUA56457.1"/>
    </source>
</evidence>